<feature type="transmembrane region" description="Helical" evidence="1">
    <location>
        <begin position="66"/>
        <end position="86"/>
    </location>
</feature>
<reference evidence="2 3" key="1">
    <citation type="submission" date="2018-05" db="EMBL/GenBank/DDBJ databases">
        <title>Rhodobacteraceae gen. nov., sp. nov. isolated from sea water.</title>
        <authorList>
            <person name="Ren Y."/>
        </authorList>
    </citation>
    <scope>NUCLEOTIDE SEQUENCE [LARGE SCALE GENOMIC DNA]</scope>
    <source>
        <strain evidence="2 3">TG-679</strain>
    </source>
</reference>
<gene>
    <name evidence="2" type="ORF">DKT77_07305</name>
</gene>
<sequence>MQDILEASMLIAFSLGWYMSVIKMLRTGVAAGKSKLCVSMVCFGYCAGVAAKLFEWSVTGALNPLIWLYAWNFAVTGFDLFLVFYLGRKAGRADFCAAT</sequence>
<dbReference type="EMBL" id="QGKU01000029">
    <property type="protein sequence ID" value="PWR03265.1"/>
    <property type="molecule type" value="Genomic_DNA"/>
</dbReference>
<evidence type="ECO:0000313" key="2">
    <source>
        <dbReference type="EMBL" id="PWR03265.1"/>
    </source>
</evidence>
<feature type="transmembrane region" description="Helical" evidence="1">
    <location>
        <begin position="6"/>
        <end position="25"/>
    </location>
</feature>
<dbReference type="Proteomes" id="UP000245680">
    <property type="component" value="Unassembled WGS sequence"/>
</dbReference>
<dbReference type="OrthoDB" id="7864430at2"/>
<organism evidence="2 3">
    <name type="scientific">Meridianimarinicoccus roseus</name>
    <dbReference type="NCBI Taxonomy" id="2072018"/>
    <lineage>
        <taxon>Bacteria</taxon>
        <taxon>Pseudomonadati</taxon>
        <taxon>Pseudomonadota</taxon>
        <taxon>Alphaproteobacteria</taxon>
        <taxon>Rhodobacterales</taxon>
        <taxon>Paracoccaceae</taxon>
        <taxon>Meridianimarinicoccus</taxon>
    </lineage>
</organism>
<name>A0A2V2LD15_9RHOB</name>
<keyword evidence="1" id="KW-1133">Transmembrane helix</keyword>
<evidence type="ECO:0000256" key="1">
    <source>
        <dbReference type="SAM" id="Phobius"/>
    </source>
</evidence>
<proteinExistence type="predicted"/>
<keyword evidence="1" id="KW-0812">Transmembrane</keyword>
<evidence type="ECO:0008006" key="4">
    <source>
        <dbReference type="Google" id="ProtNLM"/>
    </source>
</evidence>
<accession>A0A2V2LD15</accession>
<feature type="transmembrane region" description="Helical" evidence="1">
    <location>
        <begin position="37"/>
        <end position="54"/>
    </location>
</feature>
<evidence type="ECO:0000313" key="3">
    <source>
        <dbReference type="Proteomes" id="UP000245680"/>
    </source>
</evidence>
<comment type="caution">
    <text evidence="2">The sequence shown here is derived from an EMBL/GenBank/DDBJ whole genome shotgun (WGS) entry which is preliminary data.</text>
</comment>
<dbReference type="RefSeq" id="WP_109811057.1">
    <property type="nucleotide sequence ID" value="NZ_QGKU01000029.1"/>
</dbReference>
<dbReference type="AlphaFoldDB" id="A0A2V2LD15"/>
<keyword evidence="1" id="KW-0472">Membrane</keyword>
<keyword evidence="3" id="KW-1185">Reference proteome</keyword>
<protein>
    <recommendedName>
        <fullName evidence="4">PQ loop repeat protein</fullName>
    </recommendedName>
</protein>